<name>A0A4E0QV54_9GAMM</name>
<accession>A0A4E0QV54</accession>
<gene>
    <name evidence="2" type="ORF">PN36_33365</name>
</gene>
<reference evidence="2 3" key="1">
    <citation type="journal article" date="2016" name="Front. Microbiol.">
        <title>Single-Cell (Meta-)Genomics of a Dimorphic Candidatus Thiomargarita nelsonii Reveals Genomic Plasticity.</title>
        <authorList>
            <person name="Flood B.E."/>
            <person name="Fliss P."/>
            <person name="Jones D.S."/>
            <person name="Dick G.J."/>
            <person name="Jain S."/>
            <person name="Kaster A.K."/>
            <person name="Winkel M."/>
            <person name="Mussmann M."/>
            <person name="Bailey J."/>
        </authorList>
    </citation>
    <scope>NUCLEOTIDE SEQUENCE [LARGE SCALE GENOMIC DNA]</scope>
    <source>
        <strain evidence="2">Hydrate Ridge</strain>
    </source>
</reference>
<evidence type="ECO:0000259" key="1">
    <source>
        <dbReference type="Pfam" id="PF14261"/>
    </source>
</evidence>
<sequence length="91" mass="10575">DQFFREMPEAIGKLPTFQEALADSQKIGEQQGALHNEHRLVLRQLQCRFNQVPKGIVQKIEATSDLEQLDQWLVQIITAKELEDIERLFQS</sequence>
<dbReference type="Proteomes" id="UP000030428">
    <property type="component" value="Unassembled WGS sequence"/>
</dbReference>
<feature type="non-terminal residue" evidence="2">
    <location>
        <position position="1"/>
    </location>
</feature>
<dbReference type="AlphaFoldDB" id="A0A4E0QV54"/>
<proteinExistence type="predicted"/>
<dbReference type="EMBL" id="JSZA02000342">
    <property type="protein sequence ID" value="TGN99802.1"/>
    <property type="molecule type" value="Genomic_DNA"/>
</dbReference>
<feature type="domain" description="DUF4351" evidence="1">
    <location>
        <begin position="30"/>
        <end position="84"/>
    </location>
</feature>
<protein>
    <recommendedName>
        <fullName evidence="1">DUF4351 domain-containing protein</fullName>
    </recommendedName>
</protein>
<evidence type="ECO:0000313" key="2">
    <source>
        <dbReference type="EMBL" id="TGN99802.1"/>
    </source>
</evidence>
<keyword evidence="3" id="KW-1185">Reference proteome</keyword>
<dbReference type="Pfam" id="PF14261">
    <property type="entry name" value="DUF4351"/>
    <property type="match status" value="1"/>
</dbReference>
<evidence type="ECO:0000313" key="3">
    <source>
        <dbReference type="Proteomes" id="UP000030428"/>
    </source>
</evidence>
<comment type="caution">
    <text evidence="2">The sequence shown here is derived from an EMBL/GenBank/DDBJ whole genome shotgun (WGS) entry which is preliminary data.</text>
</comment>
<dbReference type="InterPro" id="IPR025587">
    <property type="entry name" value="DUF4351"/>
</dbReference>
<organism evidence="2 3">
    <name type="scientific">Candidatus Thiomargarita nelsonii</name>
    <dbReference type="NCBI Taxonomy" id="1003181"/>
    <lineage>
        <taxon>Bacteria</taxon>
        <taxon>Pseudomonadati</taxon>
        <taxon>Pseudomonadota</taxon>
        <taxon>Gammaproteobacteria</taxon>
        <taxon>Thiotrichales</taxon>
        <taxon>Thiotrichaceae</taxon>
        <taxon>Thiomargarita</taxon>
    </lineage>
</organism>